<evidence type="ECO:0000256" key="17">
    <source>
        <dbReference type="ARBA" id="ARBA00022824"/>
    </source>
</evidence>
<feature type="transmembrane region" description="Helical" evidence="30">
    <location>
        <begin position="1250"/>
        <end position="1267"/>
    </location>
</feature>
<keyword evidence="18 28" id="KW-0067">ATP-binding</keyword>
<keyword evidence="11" id="KW-0808">Transferase</keyword>
<keyword evidence="12 30" id="KW-0812">Transmembrane</keyword>
<evidence type="ECO:0000256" key="27">
    <source>
        <dbReference type="ARBA" id="ARBA00072040"/>
    </source>
</evidence>
<feature type="domain" description="Protein kinase" evidence="32">
    <location>
        <begin position="1968"/>
        <end position="2081"/>
    </location>
</feature>
<dbReference type="SUPFAM" id="SSF52058">
    <property type="entry name" value="L domain-like"/>
    <property type="match status" value="2"/>
</dbReference>
<dbReference type="PROSITE" id="PS50011">
    <property type="entry name" value="PROTEIN_KINASE_DOM"/>
    <property type="match status" value="2"/>
</dbReference>
<feature type="chain" id="PRO_5002355573" description="Receptor kinase-like protein Xa21" evidence="31">
    <location>
        <begin position="21"/>
        <end position="2081"/>
    </location>
</feature>
<evidence type="ECO:0000313" key="33">
    <source>
        <dbReference type="EnsemblPlants" id="OMERI01G03220.3"/>
    </source>
</evidence>
<keyword evidence="22" id="KW-0325">Glycoprotein</keyword>
<dbReference type="InterPro" id="IPR001611">
    <property type="entry name" value="Leu-rich_rpt"/>
</dbReference>
<dbReference type="InterPro" id="IPR055414">
    <property type="entry name" value="LRR_R13L4/SHOC2-like"/>
</dbReference>
<dbReference type="Pfam" id="PF08263">
    <property type="entry name" value="LRRNT_2"/>
    <property type="match status" value="2"/>
</dbReference>
<dbReference type="PROSITE" id="PS00108">
    <property type="entry name" value="PROTEIN_KINASE_ST"/>
    <property type="match status" value="1"/>
</dbReference>
<comment type="catalytic activity">
    <reaction evidence="23">
        <text>L-threonyl-[protein] + ATP = O-phospho-L-threonyl-[protein] + ADP + H(+)</text>
        <dbReference type="Rhea" id="RHEA:46608"/>
        <dbReference type="Rhea" id="RHEA-COMP:11060"/>
        <dbReference type="Rhea" id="RHEA-COMP:11605"/>
        <dbReference type="ChEBI" id="CHEBI:15378"/>
        <dbReference type="ChEBI" id="CHEBI:30013"/>
        <dbReference type="ChEBI" id="CHEBI:30616"/>
        <dbReference type="ChEBI" id="CHEBI:61977"/>
        <dbReference type="ChEBI" id="CHEBI:456216"/>
        <dbReference type="EC" id="2.7.11.1"/>
    </reaction>
</comment>
<dbReference type="FunFam" id="3.80.10.10:FF:001158">
    <property type="entry name" value="Leucine-rich repeat protein kinase family protein"/>
    <property type="match status" value="2"/>
</dbReference>
<dbReference type="GO" id="GO:0005524">
    <property type="term" value="F:ATP binding"/>
    <property type="evidence" value="ECO:0007669"/>
    <property type="project" value="UniProtKB-UniRule"/>
</dbReference>
<comment type="similarity">
    <text evidence="5">Belongs to the protein kinase superfamily. Ser/Thr protein kinase family.</text>
</comment>
<dbReference type="Pfam" id="PF13855">
    <property type="entry name" value="LRR_8"/>
    <property type="match status" value="2"/>
</dbReference>
<evidence type="ECO:0000256" key="24">
    <source>
        <dbReference type="ARBA" id="ARBA00048679"/>
    </source>
</evidence>
<evidence type="ECO:0000256" key="16">
    <source>
        <dbReference type="ARBA" id="ARBA00022777"/>
    </source>
</evidence>
<evidence type="ECO:0000256" key="30">
    <source>
        <dbReference type="SAM" id="Phobius"/>
    </source>
</evidence>
<evidence type="ECO:0000256" key="22">
    <source>
        <dbReference type="ARBA" id="ARBA00023180"/>
    </source>
</evidence>
<evidence type="ECO:0000313" key="34">
    <source>
        <dbReference type="Proteomes" id="UP000008021"/>
    </source>
</evidence>
<protein>
    <recommendedName>
        <fullName evidence="27">Receptor kinase-like protein Xa21</fullName>
        <ecNumber evidence="6">2.7.11.1</ecNumber>
    </recommendedName>
</protein>
<evidence type="ECO:0000259" key="32">
    <source>
        <dbReference type="PROSITE" id="PS50011"/>
    </source>
</evidence>
<evidence type="ECO:0000256" key="11">
    <source>
        <dbReference type="ARBA" id="ARBA00022679"/>
    </source>
</evidence>
<evidence type="ECO:0000256" key="13">
    <source>
        <dbReference type="ARBA" id="ARBA00022729"/>
    </source>
</evidence>
<feature type="binding site" evidence="28">
    <location>
        <position position="1997"/>
    </location>
    <ligand>
        <name>ATP</name>
        <dbReference type="ChEBI" id="CHEBI:30616"/>
    </ligand>
</feature>
<feature type="region of interest" description="Disordered" evidence="29">
    <location>
        <begin position="2058"/>
        <end position="2081"/>
    </location>
</feature>
<keyword evidence="13 31" id="KW-0732">Signal</keyword>
<feature type="transmembrane region" description="Helical" evidence="30">
    <location>
        <begin position="1199"/>
        <end position="1217"/>
    </location>
</feature>
<sequence>MRLLALSIVLCVLTASTASGSDEAALLAFKAGLSGRGSSSPTALASWNGSTSFCNWDGVTCDRRTPARVVALSMPSSNLAGTLSPAIGNLTFLRWLNLSSNELHGEIPPSVGRLRRLQVLDMADNLLSGALPANLTACVSLRILRLRRNQLGGSIPAELGNTLTRLQKLTLSNNSFTGQIPASLGNLSSMEQLSMSFNNLEGLIPSSLGKVAGLQYLFLFGNGLQYLFLFGNSLSGELPTPLYNLSSLKVDHNRLHGSIPSDIGAMLPSIQVLGLDSNRFSGAIPPSLTNLSTLSYLYLTTNNFTGFVPPTLGKLQSLKQLYLGRNQLEADIMEGWEFITSLSNCSQLQGLVLAENSFGGQLPTSIANLSTTLQQLYLENNRISGSIPEGIGKLVGLNILCLSYNSISGVIPESIGMLANLVDMALYNTNLSGLIPSSVGNLTNLNRLAISNSNLEGPIPASLGKLTNLFLLDLSANHLNGSIPKEIFELQSLSWFLDLSYNSLSGPLPSEVGTLVNLNGMLLAGNQLSGQIPDSIGNCQVLESLYLQDNSLEGGIPQSLSNIKGLAVLNLTMNKFSGRIPDTIGSIGSLQQLSLSHNNFSGPIPATLQNLTMLWQLDVSFNNLQGKVPDLGVFTNLTHASVAGNDNLCGGIPQLHLPPCLILDVGKTRKQRLKSLKIALPTTGTIVLLVSAIIIIMLHHKKRKQQSLVTTQFIEEQYQRVSYYTLSRGSDEFSEVNLLGKGRYGSVYRCTLEDEGAIVAVKVFNLQQSGSAKSFEAECEALKRVRHRCLINIITCCSSIDPQGQEFKALVFEFMSNGSLDGWIHPKSSNLTPCNTLSLLQRLNITVDIFNALDYLHNHCQPPIIHCDLKPSNILLAEDKSAKVGDFGISRILPKSTATTLQNSKSSIGIRGSIGYIAPEYGEGSAVTTVGDTYSLGILLLEMFTGRSPTDDIFRDSMDLHKFVVASFLDRALDIADQTIWLHEEANDTDVTNASTKRRNIQQCLVAVLRLGISCSKQQPRDRVLLADAVSEIHAIRDEYLRSWMVGIEQQSSFHNSKRRHHQHTNKHKAYSLGGSELGDGLGALGDGVLGELAWEDEADGAGELGGLPGELLEDVVDEGVHDGHGLGGDADVGVDLLEHLEDVDLVSTLFFPFFRPAFFPSPLPFSALPAGRRFSALGFFPAGAFSAFSAAGSSSAGFFAAGFFSALGAMDAALFFSGRRSGGFCFGEACTLPPLSLTDGTKERNHMRLLVLLSLISVLMIAGGSTDEATLHAFKAGLSSRTLTSWNSSTSFCNWEGVKCSRHRPTRVVGLSLPSSNLAGTLPPAIGNLTFLRWLNLSSNGLHGEIPPSLGRLQHLRILDLGSNSFSGAFPDNLSSCISLINLTLGYNQLSGHIPVKLGNTLTQLQKLHLGNNSFTGPIPASLANLSSLEFLKLDFNHLKGLIPSSLGNIPNLQKIGLDGNSLSGEFPPSIWNLSKLTVLQVYENKLKGSIPANIGDKLPNMQHFVLSVNQFSGVIPSSLFNLSSLTDVYLDGNKFSGFVPPTVGRLKSLVRLSLSSNRLEANNMKGWEFITSLANCSQLQQLDIAENSFIGQLPISIVNLSTTLQKFFLRGNSVSGSIPTDIGNLIGLDTLDLGSTSLSGVIPESIGKLADLAIITLYRTRLSGLIPSVIGNLTNLNILAAYDAHLEGPIPATLGKLKKLFALDLSINHLNGSVPKEIFELPSLSWFLILSDNTLSGPIPSEVGTLVNLNSIELSGNQLSGQIPDSIGNCEVLEYLLLDSNSFEGGIPQSLTKLKGLAILNLTMNKFSGSIPDAIGSMGNLQQLCLAHNNLSGSIPETLQNLTQLWHLDVSFNNLQGKLPDEGAFRNLTYASVAGNDKLCGGIPRLHLAPCPIPAVRKDRKDRMKYLKVAFITTGAILVLASAIVLIMLQHRKLKGRQNSQEISPVIEEQYQRISYYALSRGSNEFSEANLLGKGRYGSVYKCTLQDEGEPVAVKVFDLKQLGSSRSFQAECEALRRVRHRCLTKIITCCSSIDPQGQEFKALVFEYMPNGSLDGWLHPKSSNPTPSNTLSLSQTQHCG</sequence>
<keyword evidence="17" id="KW-0256">Endoplasmic reticulum</keyword>
<feature type="domain" description="Protein kinase" evidence="32">
    <location>
        <begin position="733"/>
        <end position="1041"/>
    </location>
</feature>
<dbReference type="FunFam" id="1.10.510.10:FF:000358">
    <property type="entry name" value="Putative leucine-rich repeat receptor-like serine/threonine-protein kinase"/>
    <property type="match status" value="1"/>
</dbReference>
<dbReference type="SMART" id="SM00365">
    <property type="entry name" value="LRR_SD22"/>
    <property type="match status" value="8"/>
</dbReference>
<dbReference type="STRING" id="40149.A0A0E0BX84"/>
<dbReference type="Proteomes" id="UP000008021">
    <property type="component" value="Chromosome 1"/>
</dbReference>
<dbReference type="GO" id="GO:0005789">
    <property type="term" value="C:endoplasmic reticulum membrane"/>
    <property type="evidence" value="ECO:0007669"/>
    <property type="project" value="UniProtKB-SubCell"/>
</dbReference>
<keyword evidence="9" id="KW-0597">Phosphoprotein</keyword>
<evidence type="ECO:0000256" key="6">
    <source>
        <dbReference type="ARBA" id="ARBA00012513"/>
    </source>
</evidence>
<dbReference type="FunFam" id="3.30.200.20:FF:000432">
    <property type="entry name" value="LRR receptor-like serine/threonine-protein kinase EFR"/>
    <property type="match status" value="2"/>
</dbReference>
<dbReference type="GO" id="GO:0004674">
    <property type="term" value="F:protein serine/threonine kinase activity"/>
    <property type="evidence" value="ECO:0007669"/>
    <property type="project" value="UniProtKB-KW"/>
</dbReference>
<dbReference type="Gene3D" id="3.30.200.20">
    <property type="entry name" value="Phosphorylase Kinase, domain 1"/>
    <property type="match status" value="1"/>
</dbReference>
<comment type="cofactor">
    <cofactor evidence="2">
        <name>Mg(2+)</name>
        <dbReference type="ChEBI" id="CHEBI:18420"/>
    </cofactor>
</comment>
<evidence type="ECO:0000256" key="20">
    <source>
        <dbReference type="ARBA" id="ARBA00023136"/>
    </source>
</evidence>
<keyword evidence="10" id="KW-0433">Leucine-rich repeat</keyword>
<evidence type="ECO:0000256" key="31">
    <source>
        <dbReference type="SAM" id="SignalP"/>
    </source>
</evidence>
<reference evidence="33" key="2">
    <citation type="submission" date="2018-05" db="EMBL/GenBank/DDBJ databases">
        <title>OmerRS3 (Oryza meridionalis Reference Sequence Version 3).</title>
        <authorList>
            <person name="Zhang J."/>
            <person name="Kudrna D."/>
            <person name="Lee S."/>
            <person name="Talag J."/>
            <person name="Welchert J."/>
            <person name="Wing R.A."/>
        </authorList>
    </citation>
    <scope>NUCLEOTIDE SEQUENCE [LARGE SCALE GENOMIC DNA]</scope>
    <source>
        <strain evidence="33">cv. OR44</strain>
    </source>
</reference>
<dbReference type="InterPro" id="IPR051809">
    <property type="entry name" value="Plant_receptor-like_S/T_kinase"/>
</dbReference>
<dbReference type="SUPFAM" id="SSF52047">
    <property type="entry name" value="RNI-like"/>
    <property type="match status" value="2"/>
</dbReference>
<dbReference type="Gene3D" id="1.10.510.10">
    <property type="entry name" value="Transferase(Phosphotransferase) domain 1"/>
    <property type="match status" value="2"/>
</dbReference>
<evidence type="ECO:0000256" key="2">
    <source>
        <dbReference type="ARBA" id="ARBA00001946"/>
    </source>
</evidence>
<evidence type="ECO:0000256" key="21">
    <source>
        <dbReference type="ARBA" id="ARBA00023170"/>
    </source>
</evidence>
<keyword evidence="19 30" id="KW-1133">Transmembrane helix</keyword>
<evidence type="ECO:0000256" key="7">
    <source>
        <dbReference type="ARBA" id="ARBA00022475"/>
    </source>
</evidence>
<evidence type="ECO:0000256" key="8">
    <source>
        <dbReference type="ARBA" id="ARBA00022527"/>
    </source>
</evidence>
<feature type="signal peptide" evidence="31">
    <location>
        <begin position="1"/>
        <end position="20"/>
    </location>
</feature>
<dbReference type="InterPro" id="IPR013210">
    <property type="entry name" value="LRR_N_plant-typ"/>
</dbReference>
<evidence type="ECO:0000256" key="26">
    <source>
        <dbReference type="ARBA" id="ARBA00056628"/>
    </source>
</evidence>
<comment type="catalytic activity">
    <reaction evidence="24">
        <text>L-seryl-[protein] + ATP = O-phospho-L-seryl-[protein] + ADP + H(+)</text>
        <dbReference type="Rhea" id="RHEA:17989"/>
        <dbReference type="Rhea" id="RHEA-COMP:9863"/>
        <dbReference type="Rhea" id="RHEA-COMP:11604"/>
        <dbReference type="ChEBI" id="CHEBI:15378"/>
        <dbReference type="ChEBI" id="CHEBI:29999"/>
        <dbReference type="ChEBI" id="CHEBI:30616"/>
        <dbReference type="ChEBI" id="CHEBI:83421"/>
        <dbReference type="ChEBI" id="CHEBI:456216"/>
        <dbReference type="EC" id="2.7.11.1"/>
    </reaction>
</comment>
<evidence type="ECO:0000256" key="14">
    <source>
        <dbReference type="ARBA" id="ARBA00022737"/>
    </source>
</evidence>
<comment type="function">
    <text evidence="25">Receptor kinase that detects X.oryzae pv. oryzae protein Ax21 to promote innate immunity. Following X.oryzae pv. oryzae protein Ax21 detection, undergoes cleavage, releasing the processed protein kinase Xa21 chain.</text>
</comment>
<keyword evidence="21" id="KW-0675">Receptor</keyword>
<evidence type="ECO:0000256" key="23">
    <source>
        <dbReference type="ARBA" id="ARBA00047899"/>
    </source>
</evidence>
<dbReference type="PANTHER" id="PTHR27008">
    <property type="entry name" value="OS04G0122200 PROTEIN"/>
    <property type="match status" value="1"/>
</dbReference>
<dbReference type="FunFam" id="3.80.10.10:FF:000233">
    <property type="entry name" value="Leucine-rich repeat receptor-like protein kinase TDR"/>
    <property type="match status" value="2"/>
</dbReference>
<reference evidence="33" key="1">
    <citation type="submission" date="2015-04" db="UniProtKB">
        <authorList>
            <consortium name="EnsemblPlants"/>
        </authorList>
    </citation>
    <scope>IDENTIFICATION</scope>
</reference>
<feature type="compositionally biased region" description="Polar residues" evidence="29">
    <location>
        <begin position="2062"/>
        <end position="2081"/>
    </location>
</feature>
<dbReference type="GO" id="GO:0005886">
    <property type="term" value="C:plasma membrane"/>
    <property type="evidence" value="ECO:0007669"/>
    <property type="project" value="UniProtKB-SubCell"/>
</dbReference>
<feature type="transmembrane region" description="Helical" evidence="30">
    <location>
        <begin position="1908"/>
        <end position="1931"/>
    </location>
</feature>
<dbReference type="GO" id="GO:0009791">
    <property type="term" value="P:post-embryonic development"/>
    <property type="evidence" value="ECO:0007669"/>
    <property type="project" value="UniProtKB-ARBA"/>
</dbReference>
<evidence type="ECO:0000256" key="4">
    <source>
        <dbReference type="ARBA" id="ARBA00004389"/>
    </source>
</evidence>
<dbReference type="SUPFAM" id="SSF56112">
    <property type="entry name" value="Protein kinase-like (PK-like)"/>
    <property type="match status" value="2"/>
</dbReference>
<feature type="binding site" evidence="28">
    <location>
        <position position="762"/>
    </location>
    <ligand>
        <name>ATP</name>
        <dbReference type="ChEBI" id="CHEBI:30616"/>
    </ligand>
</feature>
<dbReference type="EC" id="2.7.11.1" evidence="6"/>
<feature type="transmembrane region" description="Helical" evidence="30">
    <location>
        <begin position="678"/>
        <end position="698"/>
    </location>
</feature>
<keyword evidence="34" id="KW-1185">Reference proteome</keyword>
<name>A0A0E0BX84_9ORYZ</name>
<comment type="function">
    <text evidence="26">The processed protein kinase Xa21 chain released by protein cleavage after X.oryzae pv. oryzae protein Ax21 detection translocates into the nucleus where it can bind and regulate WRKY62, a transcription factor. Confers resistance to the bacterial pathogen X.oryzae pv. oryzae (Xoo).</text>
</comment>
<dbReference type="Gramene" id="OMERI01G03220.3">
    <property type="protein sequence ID" value="OMERI01G03220.3"/>
    <property type="gene ID" value="OMERI01G03220"/>
</dbReference>
<dbReference type="InterPro" id="IPR011009">
    <property type="entry name" value="Kinase-like_dom_sf"/>
</dbReference>
<accession>A0A0E0BX84</accession>
<dbReference type="InterPro" id="IPR003591">
    <property type="entry name" value="Leu-rich_rpt_typical-subtyp"/>
</dbReference>
<proteinExistence type="inferred from homology"/>
<dbReference type="InterPro" id="IPR032675">
    <property type="entry name" value="LRR_dom_sf"/>
</dbReference>
<dbReference type="InterPro" id="IPR000719">
    <property type="entry name" value="Prot_kinase_dom"/>
</dbReference>
<dbReference type="SMART" id="SM00220">
    <property type="entry name" value="S_TKc"/>
    <property type="match status" value="1"/>
</dbReference>
<dbReference type="Pfam" id="PF00069">
    <property type="entry name" value="Pkinase"/>
    <property type="match status" value="2"/>
</dbReference>
<dbReference type="InterPro" id="IPR008271">
    <property type="entry name" value="Ser/Thr_kinase_AS"/>
</dbReference>
<evidence type="ECO:0000256" key="1">
    <source>
        <dbReference type="ARBA" id="ARBA00001936"/>
    </source>
</evidence>
<comment type="subcellular location">
    <subcellularLocation>
        <location evidence="3">Cell membrane</location>
        <topology evidence="3">Single-pass membrane protein</topology>
    </subcellularLocation>
    <subcellularLocation>
        <location evidence="4">Endoplasmic reticulum membrane</location>
        <topology evidence="4">Single-pass membrane protein</topology>
    </subcellularLocation>
</comment>
<keyword evidence="15 28" id="KW-0547">Nucleotide-binding</keyword>
<dbReference type="InterPro" id="IPR017441">
    <property type="entry name" value="Protein_kinase_ATP_BS"/>
</dbReference>
<feature type="transmembrane region" description="Helical" evidence="30">
    <location>
        <begin position="1175"/>
        <end position="1193"/>
    </location>
</feature>
<evidence type="ECO:0000256" key="29">
    <source>
        <dbReference type="SAM" id="MobiDB-lite"/>
    </source>
</evidence>
<evidence type="ECO:0000256" key="5">
    <source>
        <dbReference type="ARBA" id="ARBA00008684"/>
    </source>
</evidence>
<organism evidence="33">
    <name type="scientific">Oryza meridionalis</name>
    <dbReference type="NCBI Taxonomy" id="40149"/>
    <lineage>
        <taxon>Eukaryota</taxon>
        <taxon>Viridiplantae</taxon>
        <taxon>Streptophyta</taxon>
        <taxon>Embryophyta</taxon>
        <taxon>Tracheophyta</taxon>
        <taxon>Spermatophyta</taxon>
        <taxon>Magnoliopsida</taxon>
        <taxon>Liliopsida</taxon>
        <taxon>Poales</taxon>
        <taxon>Poaceae</taxon>
        <taxon>BOP clade</taxon>
        <taxon>Oryzoideae</taxon>
        <taxon>Oryzeae</taxon>
        <taxon>Oryzinae</taxon>
        <taxon>Oryza</taxon>
    </lineage>
</organism>
<dbReference type="PROSITE" id="PS00107">
    <property type="entry name" value="PROTEIN_KINASE_ATP"/>
    <property type="match status" value="2"/>
</dbReference>
<evidence type="ECO:0000256" key="15">
    <source>
        <dbReference type="ARBA" id="ARBA00022741"/>
    </source>
</evidence>
<evidence type="ECO:0000256" key="12">
    <source>
        <dbReference type="ARBA" id="ARBA00022692"/>
    </source>
</evidence>
<evidence type="ECO:0000256" key="18">
    <source>
        <dbReference type="ARBA" id="ARBA00022840"/>
    </source>
</evidence>
<keyword evidence="7" id="KW-1003">Cell membrane</keyword>
<evidence type="ECO:0000256" key="19">
    <source>
        <dbReference type="ARBA" id="ARBA00022989"/>
    </source>
</evidence>
<comment type="cofactor">
    <cofactor evidence="1">
        <name>Mn(2+)</name>
        <dbReference type="ChEBI" id="CHEBI:29035"/>
    </cofactor>
</comment>
<dbReference type="Gene3D" id="3.80.10.10">
    <property type="entry name" value="Ribonuclease Inhibitor"/>
    <property type="match status" value="7"/>
</dbReference>
<dbReference type="FunFam" id="3.80.10.10:FF:000275">
    <property type="entry name" value="Leucine-rich repeat receptor-like protein kinase"/>
    <property type="match status" value="2"/>
</dbReference>
<keyword evidence="16" id="KW-0418">Kinase</keyword>
<keyword evidence="14" id="KW-0677">Repeat</keyword>
<keyword evidence="8" id="KW-0723">Serine/threonine-protein kinase</keyword>
<evidence type="ECO:0000256" key="25">
    <source>
        <dbReference type="ARBA" id="ARBA00054320"/>
    </source>
</evidence>
<keyword evidence="20 30" id="KW-0472">Membrane</keyword>
<dbReference type="EnsemblPlants" id="OMERI01G03220.3">
    <property type="protein sequence ID" value="OMERI01G03220.3"/>
    <property type="gene ID" value="OMERI01G03220"/>
</dbReference>
<evidence type="ECO:0000256" key="10">
    <source>
        <dbReference type="ARBA" id="ARBA00022614"/>
    </source>
</evidence>
<evidence type="ECO:0000256" key="9">
    <source>
        <dbReference type="ARBA" id="ARBA00022553"/>
    </source>
</evidence>
<dbReference type="PANTHER" id="PTHR27008:SF495">
    <property type="entry name" value="OS01G0153000 PROTEIN"/>
    <property type="match status" value="1"/>
</dbReference>
<dbReference type="SMART" id="SM00369">
    <property type="entry name" value="LRR_TYP"/>
    <property type="match status" value="23"/>
</dbReference>
<evidence type="ECO:0000256" key="3">
    <source>
        <dbReference type="ARBA" id="ARBA00004162"/>
    </source>
</evidence>
<dbReference type="Pfam" id="PF23598">
    <property type="entry name" value="LRR_14"/>
    <property type="match status" value="4"/>
</dbReference>
<evidence type="ECO:0000256" key="28">
    <source>
        <dbReference type="PROSITE-ProRule" id="PRU10141"/>
    </source>
</evidence>
<dbReference type="Pfam" id="PF00560">
    <property type="entry name" value="LRR_1"/>
    <property type="match status" value="4"/>
</dbReference>